<evidence type="ECO:0000313" key="1">
    <source>
        <dbReference type="EMBL" id="RDC63691.1"/>
    </source>
</evidence>
<keyword evidence="1" id="KW-0378">Hydrolase</keyword>
<sequence length="487" mass="56076">MDSIFTMLDYQVKRSTTENLATLPWIQVASEAPYFITEEGESWTPIGQNDAVTWPEFAGLFRRKDYTGVEKHLAYLVENGVTCLRFMLEYAQTENRYIEKPAGKFQPNMIKLWDDLFALCEQYGLRILLTPYDTFWMWIRWKHHPYNRVNGGPCAKRSRWLLCPDTLQAIKNRLTFATERWGHSGALFAWDLWNEIHPAHAENNPEVFHQFVGEISSHLREVEMRLYGRTHLQTVSLFGPVLYEHPVVADVIFRHPELDFATTHFYDAKTINHPKDTVNPAICTGTLVREALEHLQPPKPFFDSEHGPIHSFKDLRKTLPDEFDDEYFRHIQWAHLASGAAGGGMRWPNRHPHVLTPGMRLAQASLANFVQILDWSQFQRINLNQELKISSPAFAGFCCADDKQAIVWLLRQDKRDKKKLVDKLAPAITPTIIIPGLQAGPYQVYFWKTLAGELLTQKTLQSSCNNQLQIAVPPIVTDIAIAIRKIT</sequence>
<dbReference type="InterPro" id="IPR017853">
    <property type="entry name" value="GH"/>
</dbReference>
<dbReference type="GO" id="GO:0016985">
    <property type="term" value="F:mannan endo-1,4-beta-mannosidase activity"/>
    <property type="evidence" value="ECO:0007669"/>
    <property type="project" value="UniProtKB-EC"/>
</dbReference>
<dbReference type="SUPFAM" id="SSF51445">
    <property type="entry name" value="(Trans)glycosidases"/>
    <property type="match status" value="1"/>
</dbReference>
<dbReference type="EC" id="3.2.1.78" evidence="1"/>
<organism evidence="1 2">
    <name type="scientific">Adhaeribacter pallidiroseus</name>
    <dbReference type="NCBI Taxonomy" id="2072847"/>
    <lineage>
        <taxon>Bacteria</taxon>
        <taxon>Pseudomonadati</taxon>
        <taxon>Bacteroidota</taxon>
        <taxon>Cytophagia</taxon>
        <taxon>Cytophagales</taxon>
        <taxon>Hymenobacteraceae</taxon>
        <taxon>Adhaeribacter</taxon>
    </lineage>
</organism>
<proteinExistence type="predicted"/>
<evidence type="ECO:0000313" key="2">
    <source>
        <dbReference type="Proteomes" id="UP000253919"/>
    </source>
</evidence>
<dbReference type="EMBL" id="QASA01000001">
    <property type="protein sequence ID" value="RDC63691.1"/>
    <property type="molecule type" value="Genomic_DNA"/>
</dbReference>
<comment type="caution">
    <text evidence="1">The sequence shown here is derived from an EMBL/GenBank/DDBJ whole genome shotgun (WGS) entry which is preliminary data.</text>
</comment>
<gene>
    <name evidence="1" type="ORF">AHMF7616_02299</name>
</gene>
<dbReference type="Gene3D" id="3.20.20.80">
    <property type="entry name" value="Glycosidases"/>
    <property type="match status" value="1"/>
</dbReference>
<dbReference type="Proteomes" id="UP000253919">
    <property type="component" value="Unassembled WGS sequence"/>
</dbReference>
<reference evidence="1 2" key="1">
    <citation type="submission" date="2018-04" db="EMBL/GenBank/DDBJ databases">
        <title>Adhaeribacter sp. HMF7616 genome sequencing and assembly.</title>
        <authorList>
            <person name="Kang H."/>
            <person name="Kang J."/>
            <person name="Cha I."/>
            <person name="Kim H."/>
            <person name="Joh K."/>
        </authorList>
    </citation>
    <scope>NUCLEOTIDE SEQUENCE [LARGE SCALE GENOMIC DNA]</scope>
    <source>
        <strain evidence="1 2">HMF7616</strain>
    </source>
</reference>
<protein>
    <submittedName>
        <fullName evidence="1">Mannan endo-1,4-beta-mannosidase</fullName>
        <ecNumber evidence="1">3.2.1.78</ecNumber>
    </submittedName>
</protein>
<accession>A0A369QFJ3</accession>
<keyword evidence="2" id="KW-1185">Reference proteome</keyword>
<keyword evidence="1" id="KW-0326">Glycosidase</keyword>
<name>A0A369QFJ3_9BACT</name>
<dbReference type="AlphaFoldDB" id="A0A369QFJ3"/>